<protein>
    <submittedName>
        <fullName evidence="3">Uncharacterized protein</fullName>
    </submittedName>
</protein>
<dbReference type="RefSeq" id="WP_134187422.1">
    <property type="nucleotide sequence ID" value="NZ_UIGI01000002.1"/>
</dbReference>
<evidence type="ECO:0000256" key="2">
    <source>
        <dbReference type="SAM" id="SignalP"/>
    </source>
</evidence>
<sequence length="119" mass="12359">MKNICLTVALLLSVGSHPVFASGCTGPGCSASLTGKPKLTLISSNSAEKGSMQSLFSQLGTQETKKLKVNNDSQRKAPGSSSSVGADEAAPVRKYIAIEPEIVQSPILLQPVTGAERFV</sequence>
<dbReference type="Proteomes" id="UP000255528">
    <property type="component" value="Unassembled WGS sequence"/>
</dbReference>
<feature type="chain" id="PRO_5016574264" evidence="2">
    <location>
        <begin position="22"/>
        <end position="119"/>
    </location>
</feature>
<evidence type="ECO:0000313" key="3">
    <source>
        <dbReference type="EMBL" id="SUY92901.1"/>
    </source>
</evidence>
<feature type="signal peptide" evidence="2">
    <location>
        <begin position="1"/>
        <end position="21"/>
    </location>
</feature>
<dbReference type="PROSITE" id="PS51257">
    <property type="entry name" value="PROKAR_LIPOPROTEIN"/>
    <property type="match status" value="1"/>
</dbReference>
<evidence type="ECO:0000313" key="4">
    <source>
        <dbReference type="Proteomes" id="UP000255528"/>
    </source>
</evidence>
<keyword evidence="2" id="KW-0732">Signal</keyword>
<evidence type="ECO:0000256" key="1">
    <source>
        <dbReference type="SAM" id="MobiDB-lite"/>
    </source>
</evidence>
<name>A0A381KQL5_9ENTR</name>
<organism evidence="3 4">
    <name type="scientific">Buttiauxella agrestis</name>
    <dbReference type="NCBI Taxonomy" id="82977"/>
    <lineage>
        <taxon>Bacteria</taxon>
        <taxon>Pseudomonadati</taxon>
        <taxon>Pseudomonadota</taxon>
        <taxon>Gammaproteobacteria</taxon>
        <taxon>Enterobacterales</taxon>
        <taxon>Enterobacteriaceae</taxon>
        <taxon>Buttiauxella</taxon>
    </lineage>
</organism>
<feature type="region of interest" description="Disordered" evidence="1">
    <location>
        <begin position="66"/>
        <end position="88"/>
    </location>
</feature>
<reference evidence="3 4" key="1">
    <citation type="submission" date="2018-06" db="EMBL/GenBank/DDBJ databases">
        <authorList>
            <consortium name="Pathogen Informatics"/>
            <person name="Doyle S."/>
        </authorList>
    </citation>
    <scope>NUCLEOTIDE SEQUENCE [LARGE SCALE GENOMIC DNA]</scope>
    <source>
        <strain evidence="3 4">NCTC12119</strain>
    </source>
</reference>
<dbReference type="EMBL" id="UIGI01000002">
    <property type="protein sequence ID" value="SUY92901.1"/>
    <property type="molecule type" value="Genomic_DNA"/>
</dbReference>
<proteinExistence type="predicted"/>
<dbReference type="AlphaFoldDB" id="A0A381KQL5"/>
<gene>
    <name evidence="3" type="ORF">NCTC12119_04931</name>
</gene>
<accession>A0A381KQL5</accession>